<evidence type="ECO:0000313" key="10">
    <source>
        <dbReference type="EMBL" id="GBC05615.1"/>
    </source>
</evidence>
<evidence type="ECO:0000256" key="3">
    <source>
        <dbReference type="ARBA" id="ARBA00022679"/>
    </source>
</evidence>
<dbReference type="PROSITE" id="PS50181">
    <property type="entry name" value="FBOX"/>
    <property type="match status" value="1"/>
</dbReference>
<keyword evidence="3" id="KW-0808">Transferase</keyword>
<dbReference type="Proteomes" id="UP000247702">
    <property type="component" value="Unassembled WGS sequence"/>
</dbReference>
<dbReference type="GO" id="GO:0046922">
    <property type="term" value="F:peptide-O-fucosyltransferase activity"/>
    <property type="evidence" value="ECO:0007669"/>
    <property type="project" value="InterPro"/>
</dbReference>
<evidence type="ECO:0000256" key="7">
    <source>
        <dbReference type="ARBA" id="ARBA00025803"/>
    </source>
</evidence>
<keyword evidence="5" id="KW-0294">Fucose metabolism</keyword>
<accession>A0A2Z6S416</accession>
<dbReference type="Pfam" id="PF10250">
    <property type="entry name" value="O-FucT"/>
    <property type="match status" value="1"/>
</dbReference>
<dbReference type="AlphaFoldDB" id="A0A2Z6S416"/>
<dbReference type="PANTHER" id="PTHR13398:SF0">
    <property type="entry name" value="GDP-FUCOSE PROTEIN O-FUCOSYLTRANSFERASE 2"/>
    <property type="match status" value="1"/>
</dbReference>
<dbReference type="InterPro" id="IPR019378">
    <property type="entry name" value="GDP-Fuc_O-FucTrfase"/>
</dbReference>
<evidence type="ECO:0000313" key="11">
    <source>
        <dbReference type="Proteomes" id="UP000247702"/>
    </source>
</evidence>
<comment type="similarity">
    <text evidence="7">Belongs to the glycosyltransferase 68 family.</text>
</comment>
<protein>
    <recommendedName>
        <fullName evidence="8">GDP-fucose protein O-fucosyltransferase 2</fullName>
    </recommendedName>
</protein>
<dbReference type="InterPro" id="IPR045130">
    <property type="entry name" value="OFUT2-like"/>
</dbReference>
<comment type="caution">
    <text evidence="10">The sequence shown here is derived from an EMBL/GenBank/DDBJ whole genome shotgun (WGS) entry which is preliminary data.</text>
</comment>
<dbReference type="SMART" id="SM00256">
    <property type="entry name" value="FBOX"/>
    <property type="match status" value="1"/>
</dbReference>
<sequence>MISKVSKPVYIVENPSIATILPQEILCEIFSHLREHPVHFTRVAQVCRAWNFAADHHLFWRQLAKTLLLPDPKPRAYKYKTYKSIVSKCWGRFCTLCHSKRTRNNGYQIRPVLVDMVKIDKIDFESSKWFKVVLREDKKSGDVQNVQKERSSELSTVNVVQGAVKRKELPSRFLKHLLCCRCNAIYCRYIREEEIKKRRKLLSVKLGEFGLTIPAKHEPCDQFILYGEGDPASIARELFNTMMLKNISLEKVSLNKSIGIDDINDNNIDFNNNNNNNNTKKHDENINLKYCGEKTCRFMFPYFIPEQETRANIHIRSLTYLAESLNRIMVLPNVGNSRMNCCAKYPFEFYYDLDKMKEMFPRVKFMTQQTFKDWTKELLIKPDTLHTWFIEDGRNDSYSIRDHNKMAVEPGVHYGKKILYKLCVDQFDLNIIDYLEFHTGIGYVKDFEYKMFNFFTENLQDIKSPVILIRNRSRRQMFPLIEEPIPFAPHIMKQAIEIRNKLQPYYCIHWRMEQGRLEKMPKCAEKLIETINHLKTTEGINNIYLATDYPISGGTSASDTFYYIKKEHRLAIQMLNSTFDLKTWVSLNAFKEFREDKNYNSEFKGSGIHGILDKLICIQSDYFISGPKDCCRIRSTYTKLIGEARKNLIDKGDKRLRNVITRWTRL</sequence>
<dbReference type="Gene3D" id="3.40.50.11350">
    <property type="match status" value="1"/>
</dbReference>
<evidence type="ECO:0000256" key="2">
    <source>
        <dbReference type="ARBA" id="ARBA00004922"/>
    </source>
</evidence>
<dbReference type="SUPFAM" id="SSF81383">
    <property type="entry name" value="F-box domain"/>
    <property type="match status" value="1"/>
</dbReference>
<evidence type="ECO:0000259" key="9">
    <source>
        <dbReference type="PROSITE" id="PS50181"/>
    </source>
</evidence>
<dbReference type="Gene3D" id="1.20.1280.50">
    <property type="match status" value="1"/>
</dbReference>
<keyword evidence="6" id="KW-0119">Carbohydrate metabolism</keyword>
<organism evidence="10 11">
    <name type="scientific">Rhizophagus clarus</name>
    <dbReference type="NCBI Taxonomy" id="94130"/>
    <lineage>
        <taxon>Eukaryota</taxon>
        <taxon>Fungi</taxon>
        <taxon>Fungi incertae sedis</taxon>
        <taxon>Mucoromycota</taxon>
        <taxon>Glomeromycotina</taxon>
        <taxon>Glomeromycetes</taxon>
        <taxon>Glomerales</taxon>
        <taxon>Glomeraceae</taxon>
        <taxon>Rhizophagus</taxon>
    </lineage>
</organism>
<reference evidence="10 11" key="1">
    <citation type="submission" date="2017-11" db="EMBL/GenBank/DDBJ databases">
        <title>The genome of Rhizophagus clarus HR1 reveals common genetic basis of auxotrophy among arbuscular mycorrhizal fungi.</title>
        <authorList>
            <person name="Kobayashi Y."/>
        </authorList>
    </citation>
    <scope>NUCLEOTIDE SEQUENCE [LARGE SCALE GENOMIC DNA]</scope>
    <source>
        <strain evidence="10 11">HR1</strain>
    </source>
</reference>
<evidence type="ECO:0000256" key="1">
    <source>
        <dbReference type="ARBA" id="ARBA00004240"/>
    </source>
</evidence>
<keyword evidence="4" id="KW-0256">Endoplasmic reticulum</keyword>
<dbReference type="EMBL" id="BEXD01004017">
    <property type="protein sequence ID" value="GBC05615.1"/>
    <property type="molecule type" value="Genomic_DNA"/>
</dbReference>
<feature type="domain" description="F-box" evidence="9">
    <location>
        <begin position="15"/>
        <end position="63"/>
    </location>
</feature>
<keyword evidence="11" id="KW-1185">Reference proteome</keyword>
<gene>
    <name evidence="10" type="ORF">RclHR1_06310011</name>
</gene>
<comment type="subcellular location">
    <subcellularLocation>
        <location evidence="1">Endoplasmic reticulum</location>
    </subcellularLocation>
</comment>
<comment type="pathway">
    <text evidence="2">Protein modification; protein glycosylation.</text>
</comment>
<dbReference type="InterPro" id="IPR036047">
    <property type="entry name" value="F-box-like_dom_sf"/>
</dbReference>
<dbReference type="GO" id="GO:0006004">
    <property type="term" value="P:fucose metabolic process"/>
    <property type="evidence" value="ECO:0007669"/>
    <property type="project" value="UniProtKB-KW"/>
</dbReference>
<dbReference type="Pfam" id="PF12937">
    <property type="entry name" value="F-box-like"/>
    <property type="match status" value="1"/>
</dbReference>
<name>A0A2Z6S416_9GLOM</name>
<evidence type="ECO:0000256" key="6">
    <source>
        <dbReference type="ARBA" id="ARBA00023277"/>
    </source>
</evidence>
<dbReference type="PANTHER" id="PTHR13398">
    <property type="entry name" value="GDP-FUCOSE PROTEIN O-FUCOSYLTRANSFERASE 2"/>
    <property type="match status" value="1"/>
</dbReference>
<proteinExistence type="inferred from homology"/>
<evidence type="ECO:0000256" key="5">
    <source>
        <dbReference type="ARBA" id="ARBA00023253"/>
    </source>
</evidence>
<dbReference type="InterPro" id="IPR001810">
    <property type="entry name" value="F-box_dom"/>
</dbReference>
<evidence type="ECO:0000256" key="8">
    <source>
        <dbReference type="ARBA" id="ARBA00026232"/>
    </source>
</evidence>
<evidence type="ECO:0000256" key="4">
    <source>
        <dbReference type="ARBA" id="ARBA00022824"/>
    </source>
</evidence>